<proteinExistence type="inferred from homology"/>
<evidence type="ECO:0000256" key="2">
    <source>
        <dbReference type="ARBA" id="ARBA00022801"/>
    </source>
</evidence>
<evidence type="ECO:0000256" key="3">
    <source>
        <dbReference type="ARBA" id="ARBA00023295"/>
    </source>
</evidence>
<dbReference type="PANTHER" id="PTHR40079">
    <property type="entry name" value="MANNAN ENDO-1,4-BETA-MANNOSIDASE E-RELATED"/>
    <property type="match status" value="1"/>
</dbReference>
<dbReference type="InterPro" id="IPR017853">
    <property type="entry name" value="GH"/>
</dbReference>
<dbReference type="GO" id="GO:0008810">
    <property type="term" value="F:cellulase activity"/>
    <property type="evidence" value="ECO:0007669"/>
    <property type="project" value="UniProtKB-EC"/>
</dbReference>
<keyword evidence="7" id="KW-1185">Reference proteome</keyword>
<dbReference type="EMBL" id="CP075371">
    <property type="protein sequence ID" value="QVT78314.1"/>
    <property type="molecule type" value="Genomic_DNA"/>
</dbReference>
<dbReference type="Gene3D" id="3.20.20.80">
    <property type="entry name" value="Glycosidases"/>
    <property type="match status" value="1"/>
</dbReference>
<sequence>MASPRPRPPSRPSPRTRFLAGTVVLVALAALALRLDVGARPGGPDASDASVGGADAVAEGGDVLTGVSLDWATDSLAAYAERLGRTPAVVVTFAEVPLREEDLAAVQGVVDQAGAAGSSVLLTLEPNAGLAAVDEAATADLVRRLRAWNDGGVEVFLRYAHEMNGSWYPWGQQPEAYVASFRQVAAAVHDGAPGTQMMWAPSYAGGYPFLGGGYHADPAAPGVLDTDGDGVLTERDDGYAPFYPGDDAVDWVGMSLYHWGEDYPWGENEVPAPDKLVDQLGGTYVSTTRDERVVPDFHGEYGVARGKPVAVTETAALYVPGAGGAPEAEVKAAWWDQVWDPALAERLPALGMVAWFEWAKTEPEVGGQVDWRATADPGLAQAYAAALDRSGRAR</sequence>
<comment type="similarity">
    <text evidence="1 4">Belongs to the glycosyl hydrolase 26 family.</text>
</comment>
<dbReference type="InterPro" id="IPR000805">
    <property type="entry name" value="Glyco_hydro_26"/>
</dbReference>
<reference evidence="6 7" key="1">
    <citation type="submission" date="2021-05" db="EMBL/GenBank/DDBJ databases">
        <title>Complete genome of Nocardioides aquaticus KCTC 9944T isolated from meromictic and hypersaline Ekho Lake, Antarctica.</title>
        <authorList>
            <person name="Hwang K."/>
            <person name="Kim K.M."/>
            <person name="Choe H."/>
        </authorList>
    </citation>
    <scope>NUCLEOTIDE SEQUENCE [LARGE SCALE GENOMIC DNA]</scope>
    <source>
        <strain evidence="6 7">KCTC 9944</strain>
    </source>
</reference>
<name>A0ABX8ECX3_9ACTN</name>
<organism evidence="6 7">
    <name type="scientific">Nocardioides aquaticus</name>
    <dbReference type="NCBI Taxonomy" id="160826"/>
    <lineage>
        <taxon>Bacteria</taxon>
        <taxon>Bacillati</taxon>
        <taxon>Actinomycetota</taxon>
        <taxon>Actinomycetes</taxon>
        <taxon>Propionibacteriales</taxon>
        <taxon>Nocardioidaceae</taxon>
        <taxon>Nocardioides</taxon>
    </lineage>
</organism>
<feature type="domain" description="GH26" evidence="5">
    <location>
        <begin position="45"/>
        <end position="383"/>
    </location>
</feature>
<dbReference type="EC" id="3.2.1.4" evidence="6"/>
<evidence type="ECO:0000256" key="4">
    <source>
        <dbReference type="PROSITE-ProRule" id="PRU01100"/>
    </source>
</evidence>
<evidence type="ECO:0000313" key="6">
    <source>
        <dbReference type="EMBL" id="QVT78314.1"/>
    </source>
</evidence>
<dbReference type="PANTHER" id="PTHR40079:SF4">
    <property type="entry name" value="GH26 DOMAIN-CONTAINING PROTEIN-RELATED"/>
    <property type="match status" value="1"/>
</dbReference>
<feature type="active site" description="Proton donor" evidence="4">
    <location>
        <position position="162"/>
    </location>
</feature>
<keyword evidence="2 4" id="KW-0378">Hydrolase</keyword>
<gene>
    <name evidence="6" type="primary">celH_1</name>
    <name evidence="6" type="ORF">ENKNEFLB_00687</name>
</gene>
<keyword evidence="3 4" id="KW-0326">Glycosidase</keyword>
<dbReference type="Proteomes" id="UP000679307">
    <property type="component" value="Chromosome"/>
</dbReference>
<evidence type="ECO:0000313" key="7">
    <source>
        <dbReference type="Proteomes" id="UP000679307"/>
    </source>
</evidence>
<dbReference type="InterPro" id="IPR022790">
    <property type="entry name" value="GH26_dom"/>
</dbReference>
<dbReference type="Pfam" id="PF02156">
    <property type="entry name" value="Glyco_hydro_26"/>
    <property type="match status" value="1"/>
</dbReference>
<dbReference type="SUPFAM" id="SSF51445">
    <property type="entry name" value="(Trans)glycosidases"/>
    <property type="match status" value="1"/>
</dbReference>
<dbReference type="PROSITE" id="PS51764">
    <property type="entry name" value="GH26"/>
    <property type="match status" value="1"/>
</dbReference>
<protein>
    <submittedName>
        <fullName evidence="6">Endoglucanase H</fullName>
        <ecNumber evidence="6">3.2.1.4</ecNumber>
    </submittedName>
</protein>
<evidence type="ECO:0000259" key="5">
    <source>
        <dbReference type="PROSITE" id="PS51764"/>
    </source>
</evidence>
<feature type="active site" description="Nucleophile" evidence="4">
    <location>
        <position position="313"/>
    </location>
</feature>
<accession>A0ABX8ECX3</accession>
<evidence type="ECO:0000256" key="1">
    <source>
        <dbReference type="ARBA" id="ARBA00007754"/>
    </source>
</evidence>
<dbReference type="RefSeq" id="WP_214057910.1">
    <property type="nucleotide sequence ID" value="NZ_CP075371.1"/>
</dbReference>